<dbReference type="InterPro" id="IPR010852">
    <property type="entry name" value="ABATE"/>
</dbReference>
<organism evidence="2 3">
    <name type="scientific">Mycobacterium kubicae</name>
    <dbReference type="NCBI Taxonomy" id="120959"/>
    <lineage>
        <taxon>Bacteria</taxon>
        <taxon>Bacillati</taxon>
        <taxon>Actinomycetota</taxon>
        <taxon>Actinomycetes</taxon>
        <taxon>Mycobacteriales</taxon>
        <taxon>Mycobacteriaceae</taxon>
        <taxon>Mycobacterium</taxon>
        <taxon>Mycobacterium simiae complex</taxon>
    </lineage>
</organism>
<evidence type="ECO:0000313" key="2">
    <source>
        <dbReference type="EMBL" id="GFG65314.1"/>
    </source>
</evidence>
<sequence length="191" mass="21938">MVSAAGHLDMRGGHPVVDFVNTVAWRGDSARRIDYLVEYTDLVSWCRHAKVLTVAEARQLTTAAPAAQRALNDGKRLREALHAAWTDGNDLDEVIATMYRAAMRERRLRLADDTITWTEDELTIRTPVYRIAVSAVELLTRTPRSRVKSCDDTVCGWLFLDSSHRQNRRWCSAADCGNRERARRHYQRNRR</sequence>
<proteinExistence type="predicted"/>
<comment type="caution">
    <text evidence="2">The sequence shown here is derived from an EMBL/GenBank/DDBJ whole genome shotgun (WGS) entry which is preliminary data.</text>
</comment>
<accession>A0ABQ1BPR1</accession>
<dbReference type="InterPro" id="IPR023286">
    <property type="entry name" value="ABATE_dom_sf"/>
</dbReference>
<dbReference type="Proteomes" id="UP000465306">
    <property type="component" value="Unassembled WGS sequence"/>
</dbReference>
<evidence type="ECO:0000259" key="1">
    <source>
        <dbReference type="Pfam" id="PF11706"/>
    </source>
</evidence>
<dbReference type="InterPro" id="IPR021005">
    <property type="entry name" value="Znf_CGNR"/>
</dbReference>
<keyword evidence="3" id="KW-1185">Reference proteome</keyword>
<dbReference type="Pfam" id="PF11706">
    <property type="entry name" value="zf-CGNR"/>
    <property type="match status" value="1"/>
</dbReference>
<feature type="domain" description="Zinc finger CGNR" evidence="1">
    <location>
        <begin position="146"/>
        <end position="188"/>
    </location>
</feature>
<evidence type="ECO:0000313" key="3">
    <source>
        <dbReference type="Proteomes" id="UP000465306"/>
    </source>
</evidence>
<protein>
    <recommendedName>
        <fullName evidence="1">Zinc finger CGNR domain-containing protein</fullName>
    </recommendedName>
</protein>
<dbReference type="SUPFAM" id="SSF160904">
    <property type="entry name" value="Jann2411-like"/>
    <property type="match status" value="1"/>
</dbReference>
<name>A0ABQ1BPR1_9MYCO</name>
<gene>
    <name evidence="2" type="ORF">MKUB_28040</name>
</gene>
<dbReference type="PANTHER" id="PTHR35525:SF3">
    <property type="entry name" value="BLL6575 PROTEIN"/>
    <property type="match status" value="1"/>
</dbReference>
<dbReference type="Gene3D" id="1.10.3300.10">
    <property type="entry name" value="Jann2411-like domain"/>
    <property type="match status" value="1"/>
</dbReference>
<dbReference type="EMBL" id="BLKU01000003">
    <property type="protein sequence ID" value="GFG65314.1"/>
    <property type="molecule type" value="Genomic_DNA"/>
</dbReference>
<dbReference type="PANTHER" id="PTHR35525">
    <property type="entry name" value="BLL6575 PROTEIN"/>
    <property type="match status" value="1"/>
</dbReference>
<reference evidence="2 3" key="1">
    <citation type="journal article" date="2019" name="Emerg. Microbes Infect.">
        <title>Comprehensive subspecies identification of 175 nontuberculous mycobacteria species based on 7547 genomic profiles.</title>
        <authorList>
            <person name="Matsumoto Y."/>
            <person name="Kinjo T."/>
            <person name="Motooka D."/>
            <person name="Nabeya D."/>
            <person name="Jung N."/>
            <person name="Uechi K."/>
            <person name="Horii T."/>
            <person name="Iida T."/>
            <person name="Fujita J."/>
            <person name="Nakamura S."/>
        </authorList>
    </citation>
    <scope>NUCLEOTIDE SEQUENCE [LARGE SCALE GENOMIC DNA]</scope>
    <source>
        <strain evidence="2 3">JCM 13573</strain>
    </source>
</reference>
<dbReference type="Pfam" id="PF07336">
    <property type="entry name" value="ABATE"/>
    <property type="match status" value="1"/>
</dbReference>